<dbReference type="FunFam" id="3.30.420.40:FF:000232">
    <property type="entry name" value="Actin-related protein 8"/>
    <property type="match status" value="1"/>
</dbReference>
<dbReference type="Proteomes" id="UP000800039">
    <property type="component" value="Unassembled WGS sequence"/>
</dbReference>
<dbReference type="AlphaFoldDB" id="A0A9P4GA98"/>
<evidence type="ECO:0000256" key="1">
    <source>
        <dbReference type="RuleBase" id="RU000487"/>
    </source>
</evidence>
<keyword evidence="4" id="KW-1185">Reference proteome</keyword>
<dbReference type="RefSeq" id="XP_040784453.1">
    <property type="nucleotide sequence ID" value="XM_040930421.1"/>
</dbReference>
<name>A0A9P4GA98_9PLEO</name>
<dbReference type="EMBL" id="ML976618">
    <property type="protein sequence ID" value="KAF1841890.1"/>
    <property type="molecule type" value="Genomic_DNA"/>
</dbReference>
<feature type="region of interest" description="Disordered" evidence="2">
    <location>
        <begin position="141"/>
        <end position="162"/>
    </location>
</feature>
<organism evidence="3 4">
    <name type="scientific">Cucurbitaria berberidis CBS 394.84</name>
    <dbReference type="NCBI Taxonomy" id="1168544"/>
    <lineage>
        <taxon>Eukaryota</taxon>
        <taxon>Fungi</taxon>
        <taxon>Dikarya</taxon>
        <taxon>Ascomycota</taxon>
        <taxon>Pezizomycotina</taxon>
        <taxon>Dothideomycetes</taxon>
        <taxon>Pleosporomycetidae</taxon>
        <taxon>Pleosporales</taxon>
        <taxon>Pleosporineae</taxon>
        <taxon>Cucurbitariaceae</taxon>
        <taxon>Cucurbitaria</taxon>
    </lineage>
</organism>
<dbReference type="SMART" id="SM00268">
    <property type="entry name" value="ACTIN"/>
    <property type="match status" value="1"/>
</dbReference>
<evidence type="ECO:0000313" key="3">
    <source>
        <dbReference type="EMBL" id="KAF1841890.1"/>
    </source>
</evidence>
<comment type="caution">
    <text evidence="3">The sequence shown here is derived from an EMBL/GenBank/DDBJ whole genome shotgun (WGS) entry which is preliminary data.</text>
</comment>
<evidence type="ECO:0000256" key="2">
    <source>
        <dbReference type="SAM" id="MobiDB-lite"/>
    </source>
</evidence>
<dbReference type="PANTHER" id="PTHR11937">
    <property type="entry name" value="ACTIN"/>
    <property type="match status" value="1"/>
</dbReference>
<dbReference type="OrthoDB" id="5572108at2759"/>
<sequence>MVGKKSGRAQLREEGLERTDNNMDLTTWPQVGMINQKNYYTEFLKRDEQFLAVRYPKDEERARIVQEARDRDRARALGVPAIEGMTPQAVDDTAEDAEASFASRTDISKLIVIHPGSQNLRIGLGSDALPKTIPMVIARKWKESEDEEDGGEPSPKRQKVEGAVPADALPEKWFGEDFADQYMAMSSELRTRMRSNKRRVLPNSKDLVTNYNRRTPPDIISEHNDINRIEWTELPSNPSKAPDFFTGHEALRLPEKSKPRYKLFWPIRNGTFNEKDYVDRNQIYHDISKIFEESFKNQLGITKPKDLINYKCVLIIPDLYEKQYVTMMLDILIRDLGIGKVCLQQESLSATFGAGYGVACVVDIGAQKTSICCVDEGMCAEESRVNLKMGGMDVTETFIKMMLYGHFPYSDMNLKRRYDFLLAEELKHKFCSMDEGSVTVQTWDFHLRASGQDTRKYTFKTYDETMLSVMGLFKPSIFENVHKLENRRRIISRSVDLYDGAPNDPISQAQIGVIETAAGKPVVAAPVNGTQDPAAVSTPQRPAPFNLLSRLNENENTPRSSVAGSPGPDGTGTPNPERDTPMGDADSLPLIFRDPVLEKTKLADERDKILPVIALDHAILESLGQGARGDDRKLRDFFGGIMLVGGASKTPGLREFIEARLRELRPFYGKEILVGPPPREFDPQVVAWKGGSVFGRLSSHGNDSWISKPEYDMLGSRLLNNKCMFPW</sequence>
<dbReference type="Pfam" id="PF00022">
    <property type="entry name" value="Actin"/>
    <property type="match status" value="2"/>
</dbReference>
<evidence type="ECO:0000313" key="4">
    <source>
        <dbReference type="Proteomes" id="UP000800039"/>
    </source>
</evidence>
<comment type="similarity">
    <text evidence="1">Belongs to the actin family.</text>
</comment>
<dbReference type="InterPro" id="IPR043129">
    <property type="entry name" value="ATPase_NBD"/>
</dbReference>
<gene>
    <name evidence="3" type="ORF">K460DRAFT_319405</name>
</gene>
<feature type="region of interest" description="Disordered" evidence="2">
    <location>
        <begin position="1"/>
        <end position="21"/>
    </location>
</feature>
<proteinExistence type="inferred from homology"/>
<feature type="compositionally biased region" description="Basic and acidic residues" evidence="2">
    <location>
        <begin position="10"/>
        <end position="21"/>
    </location>
</feature>
<dbReference type="GeneID" id="63847673"/>
<dbReference type="Gene3D" id="3.90.640.10">
    <property type="entry name" value="Actin, Chain A, domain 4"/>
    <property type="match status" value="2"/>
</dbReference>
<dbReference type="SUPFAM" id="SSF53067">
    <property type="entry name" value="Actin-like ATPase domain"/>
    <property type="match status" value="2"/>
</dbReference>
<protein>
    <submittedName>
        <fullName evidence="3">Actin-like ATPase domain-containing protein</fullName>
    </submittedName>
</protein>
<dbReference type="Gene3D" id="3.30.420.40">
    <property type="match status" value="3"/>
</dbReference>
<reference evidence="3" key="1">
    <citation type="submission" date="2020-01" db="EMBL/GenBank/DDBJ databases">
        <authorList>
            <consortium name="DOE Joint Genome Institute"/>
            <person name="Haridas S."/>
            <person name="Albert R."/>
            <person name="Binder M."/>
            <person name="Bloem J."/>
            <person name="Labutti K."/>
            <person name="Salamov A."/>
            <person name="Andreopoulos B."/>
            <person name="Baker S.E."/>
            <person name="Barry K."/>
            <person name="Bills G."/>
            <person name="Bluhm B.H."/>
            <person name="Cannon C."/>
            <person name="Castanera R."/>
            <person name="Culley D.E."/>
            <person name="Daum C."/>
            <person name="Ezra D."/>
            <person name="Gonzalez J.B."/>
            <person name="Henrissat B."/>
            <person name="Kuo A."/>
            <person name="Liang C."/>
            <person name="Lipzen A."/>
            <person name="Lutzoni F."/>
            <person name="Magnuson J."/>
            <person name="Mondo S."/>
            <person name="Nolan M."/>
            <person name="Ohm R."/>
            <person name="Pangilinan J."/>
            <person name="Park H.-J."/>
            <person name="Ramirez L."/>
            <person name="Alfaro M."/>
            <person name="Sun H."/>
            <person name="Tritt A."/>
            <person name="Yoshinaga Y."/>
            <person name="Zwiers L.-H."/>
            <person name="Turgeon B.G."/>
            <person name="Goodwin S.B."/>
            <person name="Spatafora J.W."/>
            <person name="Crous P.W."/>
            <person name="Grigoriev I.V."/>
        </authorList>
    </citation>
    <scope>NUCLEOTIDE SEQUENCE</scope>
    <source>
        <strain evidence="3">CBS 394.84</strain>
    </source>
</reference>
<dbReference type="InterPro" id="IPR004000">
    <property type="entry name" value="Actin"/>
</dbReference>
<feature type="region of interest" description="Disordered" evidence="2">
    <location>
        <begin position="555"/>
        <end position="588"/>
    </location>
</feature>
<accession>A0A9P4GA98</accession>
<dbReference type="CDD" id="cd10206">
    <property type="entry name" value="ASKHA_NBD_Arp8-like"/>
    <property type="match status" value="1"/>
</dbReference>